<keyword evidence="1" id="KW-0175">Coiled coil</keyword>
<dbReference type="FunFam" id="2.30.30.140:FF:000018">
    <property type="entry name" value="Serine/threonine-protein kinase 31"/>
    <property type="match status" value="1"/>
</dbReference>
<dbReference type="SMART" id="SM00333">
    <property type="entry name" value="TUDOR"/>
    <property type="match status" value="1"/>
</dbReference>
<feature type="region of interest" description="Disordered" evidence="2">
    <location>
        <begin position="215"/>
        <end position="271"/>
    </location>
</feature>
<proteinExistence type="predicted"/>
<dbReference type="EMBL" id="JAVHJS010000018">
    <property type="protein sequence ID" value="KAK2829250.1"/>
    <property type="molecule type" value="Genomic_DNA"/>
</dbReference>
<dbReference type="InterPro" id="IPR053235">
    <property type="entry name" value="Ser_Thr_kinase"/>
</dbReference>
<dbReference type="PROSITE" id="PS50304">
    <property type="entry name" value="TUDOR"/>
    <property type="match status" value="1"/>
</dbReference>
<protein>
    <recommendedName>
        <fullName evidence="7">Serine/threonine-protein kinase 31</fullName>
    </recommendedName>
</protein>
<dbReference type="PANTHER" id="PTHR24361">
    <property type="entry name" value="MITOGEN-ACTIVATED KINASE KINASE KINASE"/>
    <property type="match status" value="1"/>
</dbReference>
<feature type="domain" description="Protein kinase" evidence="3">
    <location>
        <begin position="708"/>
        <end position="990"/>
    </location>
</feature>
<dbReference type="Pfam" id="PF00069">
    <property type="entry name" value="Pkinase"/>
    <property type="match status" value="1"/>
</dbReference>
<dbReference type="InterPro" id="IPR000719">
    <property type="entry name" value="Prot_kinase_dom"/>
</dbReference>
<dbReference type="GO" id="GO:0030719">
    <property type="term" value="P:P granule organization"/>
    <property type="evidence" value="ECO:0007669"/>
    <property type="project" value="UniProtKB-ARBA"/>
</dbReference>
<dbReference type="Gene3D" id="2.40.50.90">
    <property type="match status" value="1"/>
</dbReference>
<feature type="domain" description="Tudor" evidence="4">
    <location>
        <begin position="77"/>
        <end position="135"/>
    </location>
</feature>
<dbReference type="AlphaFoldDB" id="A0AA88M427"/>
<evidence type="ECO:0000313" key="6">
    <source>
        <dbReference type="Proteomes" id="UP001187315"/>
    </source>
</evidence>
<comment type="caution">
    <text evidence="5">The sequence shown here is derived from an EMBL/GenBank/DDBJ whole genome shotgun (WGS) entry which is preliminary data.</text>
</comment>
<gene>
    <name evidence="5" type="ORF">Q7C36_017240</name>
</gene>
<dbReference type="SUPFAM" id="SSF63748">
    <property type="entry name" value="Tudor/PWWP/MBT"/>
    <property type="match status" value="1"/>
</dbReference>
<dbReference type="PROSITE" id="PS50011">
    <property type="entry name" value="PROTEIN_KINASE_DOM"/>
    <property type="match status" value="1"/>
</dbReference>
<dbReference type="GO" id="GO:0005524">
    <property type="term" value="F:ATP binding"/>
    <property type="evidence" value="ECO:0007669"/>
    <property type="project" value="InterPro"/>
</dbReference>
<dbReference type="Proteomes" id="UP001187315">
    <property type="component" value="Unassembled WGS sequence"/>
</dbReference>
<evidence type="ECO:0008006" key="7">
    <source>
        <dbReference type="Google" id="ProtNLM"/>
    </source>
</evidence>
<dbReference type="InterPro" id="IPR011009">
    <property type="entry name" value="Kinase-like_dom_sf"/>
</dbReference>
<dbReference type="GO" id="GO:0005737">
    <property type="term" value="C:cytoplasm"/>
    <property type="evidence" value="ECO:0007669"/>
    <property type="project" value="TreeGrafter"/>
</dbReference>
<dbReference type="InterPro" id="IPR002999">
    <property type="entry name" value="Tudor"/>
</dbReference>
<evidence type="ECO:0000256" key="2">
    <source>
        <dbReference type="SAM" id="MobiDB-lite"/>
    </source>
</evidence>
<dbReference type="Gene3D" id="1.10.510.10">
    <property type="entry name" value="Transferase(Phosphotransferase) domain 1"/>
    <property type="match status" value="1"/>
</dbReference>
<dbReference type="PANTHER" id="PTHR24361:SF613">
    <property type="entry name" value="NUCLEAR RECEPTOR-BINDING PROTEIN-RELATED"/>
    <property type="match status" value="1"/>
</dbReference>
<name>A0AA88M427_TACVA</name>
<evidence type="ECO:0000259" key="3">
    <source>
        <dbReference type="PROSITE" id="PS50011"/>
    </source>
</evidence>
<sequence>MASSTLLQCMLTSPDKVRDVMEQSRETVFETMELVLVTHVVDAITFWAQYVTEDKAYEKMDMVLAEKCPTAQRVKGNPSPHKVYAACYSGDRCWYRCKVQKQVFDTFHVVYIDYGNEETVRRSDLVELPEDVQYAALAKRYKFCGFHLANEQDSPHCSQGKSFLQNLIYGKKLRINAMSECFDGTILVQAFQGNLDIGEEVLKFKFATINLPVSRESPSPTKALQKQTGLWPSRRPQRDSDSTGSLGYAPKLRPSVSNQKPQVLMEESSGKTGIDFTVPEAERELSGNEQPTTETLIQQLCHQVTEQMLNEAKSELQKAREEVQEKIKEIKKLEKDKCNLKYHADHLQQQLQEARLELEKASEERPRKDESVEVNMDSTVWERFSRLAEKVEAVRRNRERNQCTAVESLSESVALVINNKIVMPLTSETLEVAWEGYRQALKQLKECENKGELQDLVNNRNQARSILLTAIDDFLLVVGSLPISDRLNTLKDVSSSLMAVFGSVPTDDVQGQSLEQFCEWKTQKLHKFRNVCQATDYSLCALSDWAANTSKIFCLTEKIAVSLEAVGAGVDELLKQAESDVCEELTITFFEQNVEDMKIMAAACHTVMQHIQKEQHLLSGLRKMYEDNRKFKEDMVQWQNKSPKADELLHIKKHIKSLRSQLRWKLVEVGCLEEADDLDLPEILRKKEEITQTRNALFQEIGHEKEQYTKLCELVNGNFPELLRLYPEADISSYLISEGLLMKSLDRDLFDAEPMRELSGRRPLVCTEFQCQKVVLKGYSVDEELEVKMIKQAAQYHRAQNQCPSSAMPLLGLFFGKSDPLAYIIVPYYSNGSLKALQKRSPLTPSEIGRVMRGVLLGLQSLHESCIIHASLNPNNVFVLNRKQGIVGDFDFTKTPEQRAVDYGMVAGSISLVAPELRQSEPPSPATDMYAVGGLMLWLHVPDYTGDVDSEQHGQRLSGLQLEVQTLISKLLVCSGRLSASEALRDYYFLLDEN</sequence>
<dbReference type="GO" id="GO:0004674">
    <property type="term" value="F:protein serine/threonine kinase activity"/>
    <property type="evidence" value="ECO:0007669"/>
    <property type="project" value="TreeGrafter"/>
</dbReference>
<evidence type="ECO:0000313" key="5">
    <source>
        <dbReference type="EMBL" id="KAK2829250.1"/>
    </source>
</evidence>
<organism evidence="5 6">
    <name type="scientific">Tachysurus vachellii</name>
    <name type="common">Darkbarbel catfish</name>
    <name type="synonym">Pelteobagrus vachellii</name>
    <dbReference type="NCBI Taxonomy" id="175792"/>
    <lineage>
        <taxon>Eukaryota</taxon>
        <taxon>Metazoa</taxon>
        <taxon>Chordata</taxon>
        <taxon>Craniata</taxon>
        <taxon>Vertebrata</taxon>
        <taxon>Euteleostomi</taxon>
        <taxon>Actinopterygii</taxon>
        <taxon>Neopterygii</taxon>
        <taxon>Teleostei</taxon>
        <taxon>Ostariophysi</taxon>
        <taxon>Siluriformes</taxon>
        <taxon>Bagridae</taxon>
        <taxon>Tachysurus</taxon>
    </lineage>
</organism>
<feature type="coiled-coil region" evidence="1">
    <location>
        <begin position="302"/>
        <end position="371"/>
    </location>
</feature>
<keyword evidence="6" id="KW-1185">Reference proteome</keyword>
<accession>A0AA88M427</accession>
<evidence type="ECO:0000256" key="1">
    <source>
        <dbReference type="SAM" id="Coils"/>
    </source>
</evidence>
<dbReference type="Gene3D" id="2.30.30.140">
    <property type="match status" value="1"/>
</dbReference>
<feature type="compositionally biased region" description="Polar residues" evidence="2">
    <location>
        <begin position="216"/>
        <end position="230"/>
    </location>
</feature>
<evidence type="ECO:0000259" key="4">
    <source>
        <dbReference type="PROSITE" id="PS50304"/>
    </source>
</evidence>
<dbReference type="SUPFAM" id="SSF56112">
    <property type="entry name" value="Protein kinase-like (PK-like)"/>
    <property type="match status" value="1"/>
</dbReference>
<dbReference type="SMART" id="SM00220">
    <property type="entry name" value="S_TKc"/>
    <property type="match status" value="1"/>
</dbReference>
<reference evidence="5" key="1">
    <citation type="submission" date="2023-08" db="EMBL/GenBank/DDBJ databases">
        <title>Pelteobagrus vachellii genome.</title>
        <authorList>
            <person name="Liu H."/>
        </authorList>
    </citation>
    <scope>NUCLEOTIDE SEQUENCE</scope>
    <source>
        <strain evidence="5">PRFRI_2022a</strain>
        <tissue evidence="5">Muscle</tissue>
    </source>
</reference>
<dbReference type="Pfam" id="PF00567">
    <property type="entry name" value="TUDOR"/>
    <property type="match status" value="1"/>
</dbReference>
<dbReference type="InterPro" id="IPR035437">
    <property type="entry name" value="SNase_OB-fold_sf"/>
</dbReference>